<evidence type="ECO:0008006" key="10">
    <source>
        <dbReference type="Google" id="ProtNLM"/>
    </source>
</evidence>
<evidence type="ECO:0000256" key="3">
    <source>
        <dbReference type="ARBA" id="ARBA00022741"/>
    </source>
</evidence>
<evidence type="ECO:0000313" key="8">
    <source>
        <dbReference type="EMBL" id="KAK9002064.1"/>
    </source>
</evidence>
<feature type="domain" description="Disease resistance N-terminal" evidence="6">
    <location>
        <begin position="19"/>
        <end position="101"/>
    </location>
</feature>
<evidence type="ECO:0000256" key="4">
    <source>
        <dbReference type="ARBA" id="ARBA00022821"/>
    </source>
</evidence>
<proteinExistence type="predicted"/>
<dbReference type="Gene3D" id="1.20.5.4130">
    <property type="match status" value="1"/>
</dbReference>
<evidence type="ECO:0000256" key="1">
    <source>
        <dbReference type="ARBA" id="ARBA00022614"/>
    </source>
</evidence>
<organism evidence="8 9">
    <name type="scientific">Hibiscus sabdariffa</name>
    <name type="common">roselle</name>
    <dbReference type="NCBI Taxonomy" id="183260"/>
    <lineage>
        <taxon>Eukaryota</taxon>
        <taxon>Viridiplantae</taxon>
        <taxon>Streptophyta</taxon>
        <taxon>Embryophyta</taxon>
        <taxon>Tracheophyta</taxon>
        <taxon>Spermatophyta</taxon>
        <taxon>Magnoliopsida</taxon>
        <taxon>eudicotyledons</taxon>
        <taxon>Gunneridae</taxon>
        <taxon>Pentapetalae</taxon>
        <taxon>rosids</taxon>
        <taxon>malvids</taxon>
        <taxon>Malvales</taxon>
        <taxon>Malvaceae</taxon>
        <taxon>Malvoideae</taxon>
        <taxon>Hibiscus</taxon>
    </lineage>
</organism>
<evidence type="ECO:0000256" key="2">
    <source>
        <dbReference type="ARBA" id="ARBA00022737"/>
    </source>
</evidence>
<reference evidence="8 9" key="1">
    <citation type="journal article" date="2024" name="G3 (Bethesda)">
        <title>Genome assembly of Hibiscus sabdariffa L. provides insights into metabolisms of medicinal natural products.</title>
        <authorList>
            <person name="Kim T."/>
        </authorList>
    </citation>
    <scope>NUCLEOTIDE SEQUENCE [LARGE SCALE GENOMIC DNA]</scope>
    <source>
        <strain evidence="8">TK-2024</strain>
        <tissue evidence="8">Old leaves</tissue>
    </source>
</reference>
<protein>
    <recommendedName>
        <fullName evidence="10">Rx N-terminal domain-containing protein</fullName>
    </recommendedName>
</protein>
<comment type="caution">
    <text evidence="8">The sequence shown here is derived from an EMBL/GenBank/DDBJ whole genome shotgun (WGS) entry which is preliminary data.</text>
</comment>
<keyword evidence="2" id="KW-0677">Repeat</keyword>
<dbReference type="Gene3D" id="3.80.10.10">
    <property type="entry name" value="Ribonuclease Inhibitor"/>
    <property type="match status" value="3"/>
</dbReference>
<keyword evidence="4" id="KW-0611">Plant defense</keyword>
<dbReference type="PANTHER" id="PTHR36766:SF40">
    <property type="entry name" value="DISEASE RESISTANCE PROTEIN RGA3"/>
    <property type="match status" value="1"/>
</dbReference>
<keyword evidence="5" id="KW-0067">ATP-binding</keyword>
<dbReference type="InterPro" id="IPR056789">
    <property type="entry name" value="LRR_R13L1-DRL21"/>
</dbReference>
<feature type="domain" description="R13L1/DRL21-like LRR repeat region" evidence="7">
    <location>
        <begin position="269"/>
        <end position="309"/>
    </location>
</feature>
<keyword evidence="9" id="KW-1185">Reference proteome</keyword>
<sequence>MEAIAASLTEAAVSGLFRSLLGLISSSHFNRFAREDKVLTELKKWEKLLLKINASLEDAEEKQTTSKSVELWLRELRDFAYDAEDVIDELSYEAHRRRMKEDLDPSFSSRTVRKFIPTCCLGFNPSTIRFSSRMVSKIENLTARLEEAVSIKNDLCLIENDRGRYGRVKENLRTSSSLVDESRVYGRETDKEAVLGMLMNGRGDIGVACIWGAPGSKILVTARNEGVASIMATCGTHHLRELTDHDCLSLFTRHALGASDFEGYPHLQTFGGSSSTNIVDINLSNCRNVTSLPALGTLPSLKKLSIEGMSGVKRLDFEFFGYGLHSSKPFPVLEVLRFKNMLNWEDWDYPNKANKEDGELPSLHELMIDNCPKLHRKLPEYLPSLVKLAIKGCPNVAYSVMSLPSLLDLSIEDCNKLVPRSMVGLTSLTTLRIKSLLDLTCLPSGFEQFPGALEHLILSQCTGLTSLWQKGKEELCCLASLERLNVESCPKLVSFPETGLWSVLRHLRLRDFPLLKDLPCWIMMHSELTGCLLEDLEIEKCPSLTCFPRGRLPPTLKMLKILDCARLSSLPEGLMQADKDRNASRLEHLEIIGCPSLARFPEGRLPTSLKMFKIFDCLELEPFSDEMLPVNASLEFIDIWKCYTLKWLPDSLNNLSCLMELKLSNCQDLKYFPETGLSLPNLRSLVINSCVSLKSLPNQMLNLTSLRYLTVCDCPIVCLPRGGLPPNLLSLEIWDCKDLKEPISNWNLHTLTSLGDLRIAGGQEMVSFPDETCLLPTTLFSIYIGELHNLESLSKGLLNLPLLEELEVVDCPRLRRILAHDSSHSLCGHRPYRLVCVGEATHPSGSILLWTTCFDGLCSLLKPWTVNLSADACLLQRKFNQPSSGTLQRFEPCSTACGTALLRFVASKARRDAACNNRLFQVQ</sequence>
<dbReference type="Proteomes" id="UP001396334">
    <property type="component" value="Unassembled WGS sequence"/>
</dbReference>
<dbReference type="Pfam" id="PF25019">
    <property type="entry name" value="LRR_R13L1-DRL21"/>
    <property type="match status" value="1"/>
</dbReference>
<gene>
    <name evidence="8" type="ORF">V6N11_024753</name>
</gene>
<dbReference type="PANTHER" id="PTHR36766">
    <property type="entry name" value="PLANT BROAD-SPECTRUM MILDEW RESISTANCE PROTEIN RPW8"/>
    <property type="match status" value="1"/>
</dbReference>
<dbReference type="InterPro" id="IPR041118">
    <property type="entry name" value="Rx_N"/>
</dbReference>
<keyword evidence="1" id="KW-0433">Leucine-rich repeat</keyword>
<dbReference type="InterPro" id="IPR032675">
    <property type="entry name" value="LRR_dom_sf"/>
</dbReference>
<dbReference type="SUPFAM" id="SSF52058">
    <property type="entry name" value="L domain-like"/>
    <property type="match status" value="2"/>
</dbReference>
<dbReference type="Pfam" id="PF18052">
    <property type="entry name" value="Rx_N"/>
    <property type="match status" value="1"/>
</dbReference>
<evidence type="ECO:0000259" key="6">
    <source>
        <dbReference type="Pfam" id="PF18052"/>
    </source>
</evidence>
<evidence type="ECO:0000313" key="9">
    <source>
        <dbReference type="Proteomes" id="UP001396334"/>
    </source>
</evidence>
<dbReference type="SUPFAM" id="SSF52540">
    <property type="entry name" value="P-loop containing nucleoside triphosphate hydrolases"/>
    <property type="match status" value="1"/>
</dbReference>
<accession>A0ABR2QND0</accession>
<dbReference type="EMBL" id="JBBPBN010000035">
    <property type="protein sequence ID" value="KAK9002064.1"/>
    <property type="molecule type" value="Genomic_DNA"/>
</dbReference>
<keyword evidence="3" id="KW-0547">Nucleotide-binding</keyword>
<evidence type="ECO:0000256" key="5">
    <source>
        <dbReference type="ARBA" id="ARBA00022840"/>
    </source>
</evidence>
<evidence type="ECO:0000259" key="7">
    <source>
        <dbReference type="Pfam" id="PF25019"/>
    </source>
</evidence>
<dbReference type="InterPro" id="IPR027417">
    <property type="entry name" value="P-loop_NTPase"/>
</dbReference>
<name>A0ABR2QND0_9ROSI</name>